<name>A0ABN9L7D8_9NEOB</name>
<feature type="transmembrane region" description="Helical" evidence="6">
    <location>
        <begin position="131"/>
        <end position="154"/>
    </location>
</feature>
<keyword evidence="2 5" id="KW-0812">Transmembrane</keyword>
<dbReference type="InterPro" id="IPR013295">
    <property type="entry name" value="MAL"/>
</dbReference>
<protein>
    <recommendedName>
        <fullName evidence="7">MARVEL domain-containing protein</fullName>
    </recommendedName>
</protein>
<keyword evidence="9" id="KW-1185">Reference proteome</keyword>
<feature type="transmembrane region" description="Helical" evidence="6">
    <location>
        <begin position="90"/>
        <end position="111"/>
    </location>
</feature>
<reference evidence="8" key="1">
    <citation type="submission" date="2023-07" db="EMBL/GenBank/DDBJ databases">
        <authorList>
            <person name="Stuckert A."/>
        </authorList>
    </citation>
    <scope>NUCLEOTIDE SEQUENCE</scope>
</reference>
<dbReference type="PRINTS" id="PR01884">
    <property type="entry name" value="MALPROTEIN"/>
</dbReference>
<evidence type="ECO:0000313" key="9">
    <source>
        <dbReference type="Proteomes" id="UP001176940"/>
    </source>
</evidence>
<dbReference type="Pfam" id="PF01284">
    <property type="entry name" value="MARVEL"/>
    <property type="match status" value="1"/>
</dbReference>
<dbReference type="PANTHER" id="PTHR22776:SF28">
    <property type="entry name" value="MARVEL DOMAIN-CONTAINING PROTEIN 1"/>
    <property type="match status" value="1"/>
</dbReference>
<evidence type="ECO:0000256" key="1">
    <source>
        <dbReference type="ARBA" id="ARBA00004141"/>
    </source>
</evidence>
<dbReference type="InterPro" id="IPR008253">
    <property type="entry name" value="Marvel"/>
</dbReference>
<proteinExistence type="predicted"/>
<feature type="transmembrane region" description="Helical" evidence="6">
    <location>
        <begin position="20"/>
        <end position="41"/>
    </location>
</feature>
<evidence type="ECO:0000256" key="3">
    <source>
        <dbReference type="ARBA" id="ARBA00022989"/>
    </source>
</evidence>
<evidence type="ECO:0000313" key="8">
    <source>
        <dbReference type="EMBL" id="CAJ0935069.1"/>
    </source>
</evidence>
<dbReference type="InterPro" id="IPR050578">
    <property type="entry name" value="MARVEL-CKLF_proteins"/>
</dbReference>
<evidence type="ECO:0000256" key="4">
    <source>
        <dbReference type="ARBA" id="ARBA00023136"/>
    </source>
</evidence>
<keyword evidence="4 5" id="KW-0472">Membrane</keyword>
<evidence type="ECO:0000259" key="7">
    <source>
        <dbReference type="PROSITE" id="PS51225"/>
    </source>
</evidence>
<sequence>MSAQATRSSLSANKTFLKSFPGVLRVLQLVMGAALWITIASSSYSGGIHFALFVAVFFWLLTLLLYFLTLLDKQDLVPLLGGQRWLLTNLVYDVLATILHVAATIVMANYTDQNSYCTLDEYQHRCPYNTYLTASIFASLCSLLYLLTTVCFCYKKCKGGQSVI</sequence>
<comment type="caution">
    <text evidence="8">The sequence shown here is derived from an EMBL/GenBank/DDBJ whole genome shotgun (WGS) entry which is preliminary data.</text>
</comment>
<feature type="transmembrane region" description="Helical" evidence="6">
    <location>
        <begin position="47"/>
        <end position="69"/>
    </location>
</feature>
<accession>A0ABN9L7D8</accession>
<comment type="subcellular location">
    <subcellularLocation>
        <location evidence="1">Membrane</location>
        <topology evidence="1">Multi-pass membrane protein</topology>
    </subcellularLocation>
</comment>
<dbReference type="Proteomes" id="UP001176940">
    <property type="component" value="Unassembled WGS sequence"/>
</dbReference>
<feature type="domain" description="MARVEL" evidence="7">
    <location>
        <begin position="16"/>
        <end position="157"/>
    </location>
</feature>
<dbReference type="PANTHER" id="PTHR22776">
    <property type="entry name" value="MARVEL-CONTAINING POTENTIAL LIPID RAFT-ASSOCIATED PROTEIN"/>
    <property type="match status" value="1"/>
</dbReference>
<dbReference type="EMBL" id="CAUEEQ010011104">
    <property type="protein sequence ID" value="CAJ0935069.1"/>
    <property type="molecule type" value="Genomic_DNA"/>
</dbReference>
<keyword evidence="3 6" id="KW-1133">Transmembrane helix</keyword>
<evidence type="ECO:0000256" key="2">
    <source>
        <dbReference type="ARBA" id="ARBA00022692"/>
    </source>
</evidence>
<evidence type="ECO:0000256" key="6">
    <source>
        <dbReference type="SAM" id="Phobius"/>
    </source>
</evidence>
<dbReference type="PROSITE" id="PS51225">
    <property type="entry name" value="MARVEL"/>
    <property type="match status" value="1"/>
</dbReference>
<organism evidence="8 9">
    <name type="scientific">Ranitomeya imitator</name>
    <name type="common">mimic poison frog</name>
    <dbReference type="NCBI Taxonomy" id="111125"/>
    <lineage>
        <taxon>Eukaryota</taxon>
        <taxon>Metazoa</taxon>
        <taxon>Chordata</taxon>
        <taxon>Craniata</taxon>
        <taxon>Vertebrata</taxon>
        <taxon>Euteleostomi</taxon>
        <taxon>Amphibia</taxon>
        <taxon>Batrachia</taxon>
        <taxon>Anura</taxon>
        <taxon>Neobatrachia</taxon>
        <taxon>Hyloidea</taxon>
        <taxon>Dendrobatidae</taxon>
        <taxon>Dendrobatinae</taxon>
        <taxon>Ranitomeya</taxon>
    </lineage>
</organism>
<evidence type="ECO:0000256" key="5">
    <source>
        <dbReference type="PROSITE-ProRule" id="PRU00581"/>
    </source>
</evidence>
<gene>
    <name evidence="8" type="ORF">RIMI_LOCUS6222560</name>
</gene>